<dbReference type="PIRSF" id="PIRSF010372">
    <property type="entry name" value="PaiB"/>
    <property type="match status" value="1"/>
</dbReference>
<comment type="caution">
    <text evidence="1">The sequence shown here is derived from an EMBL/GenBank/DDBJ whole genome shotgun (WGS) entry which is preliminary data.</text>
</comment>
<dbReference type="PANTHER" id="PTHR35802">
    <property type="entry name" value="PROTEASE SYNTHASE AND SPORULATION PROTEIN PAI 2"/>
    <property type="match status" value="1"/>
</dbReference>
<organism evidence="1 2">
    <name type="scientific">Massilia eburnea</name>
    <dbReference type="NCBI Taxonomy" id="1776165"/>
    <lineage>
        <taxon>Bacteria</taxon>
        <taxon>Pseudomonadati</taxon>
        <taxon>Pseudomonadota</taxon>
        <taxon>Betaproteobacteria</taxon>
        <taxon>Burkholderiales</taxon>
        <taxon>Oxalobacteraceae</taxon>
        <taxon>Telluria group</taxon>
        <taxon>Massilia</taxon>
    </lineage>
</organism>
<sequence length="222" mass="23525">MYLPTAFAEDRLEVKHGLIRAYPLGMLVIPGAAPTADLLPFSLYPDEGEAGLGVLRAHMARANPASLALAAHGECLVVFQGPESYISPSWYATKAVTHKVVPTWNYAMVQVRGAARMVEDAAWLRRQLGDLTAMQETGLPEPWAVEDAPADFVDGLLKAIIGIEIPIASISGKWKVSQNRSAADAAGVEAGLRSLAASDIGTPLGGGALAMADLVNERIRPD</sequence>
<name>A0A6L6QNL2_9BURK</name>
<dbReference type="InterPro" id="IPR007396">
    <property type="entry name" value="TR_PAI2-type"/>
</dbReference>
<reference evidence="1 2" key="1">
    <citation type="submission" date="2019-11" db="EMBL/GenBank/DDBJ databases">
        <title>Type strains purchased from KCTC, JCM and DSMZ.</title>
        <authorList>
            <person name="Lu H."/>
        </authorList>
    </citation>
    <scope>NUCLEOTIDE SEQUENCE [LARGE SCALE GENOMIC DNA]</scope>
    <source>
        <strain evidence="1 2">JCM 31587</strain>
    </source>
</reference>
<dbReference type="Gene3D" id="2.30.110.10">
    <property type="entry name" value="Electron Transport, Fmn-binding Protein, Chain A"/>
    <property type="match status" value="1"/>
</dbReference>
<dbReference type="SUPFAM" id="SSF50475">
    <property type="entry name" value="FMN-binding split barrel"/>
    <property type="match status" value="1"/>
</dbReference>
<dbReference type="Pfam" id="PF04299">
    <property type="entry name" value="FMN_bind_2"/>
    <property type="match status" value="1"/>
</dbReference>
<accession>A0A6L6QNL2</accession>
<dbReference type="InterPro" id="IPR012349">
    <property type="entry name" value="Split_barrel_FMN-bd"/>
</dbReference>
<dbReference type="EMBL" id="WNKX01000025">
    <property type="protein sequence ID" value="MTW13674.1"/>
    <property type="molecule type" value="Genomic_DNA"/>
</dbReference>
<protein>
    <submittedName>
        <fullName evidence="1">FMN-binding negative transcriptional regulator</fullName>
    </submittedName>
</protein>
<dbReference type="RefSeq" id="WP_155456588.1">
    <property type="nucleotide sequence ID" value="NZ_WNKX01000025.1"/>
</dbReference>
<evidence type="ECO:0000313" key="2">
    <source>
        <dbReference type="Proteomes" id="UP000472320"/>
    </source>
</evidence>
<gene>
    <name evidence="1" type="ORF">GM658_23980</name>
</gene>
<proteinExistence type="predicted"/>
<keyword evidence="2" id="KW-1185">Reference proteome</keyword>
<dbReference type="PANTHER" id="PTHR35802:SF1">
    <property type="entry name" value="PROTEASE SYNTHASE AND SPORULATION PROTEIN PAI 2"/>
    <property type="match status" value="1"/>
</dbReference>
<dbReference type="AlphaFoldDB" id="A0A6L6QNL2"/>
<dbReference type="OrthoDB" id="9794948at2"/>
<dbReference type="Proteomes" id="UP000472320">
    <property type="component" value="Unassembled WGS sequence"/>
</dbReference>
<evidence type="ECO:0000313" key="1">
    <source>
        <dbReference type="EMBL" id="MTW13674.1"/>
    </source>
</evidence>